<proteinExistence type="predicted"/>
<dbReference type="EMBL" id="SACL01000005">
    <property type="protein sequence ID" value="RVT95504.1"/>
    <property type="molecule type" value="Genomic_DNA"/>
</dbReference>
<feature type="compositionally biased region" description="Low complexity" evidence="1">
    <location>
        <begin position="165"/>
        <end position="176"/>
    </location>
</feature>
<sequence length="189" mass="19269">MRLTLAALALLPVVACAPLTPPGPTATLPADAVVGAGDPTQAAIYNVAYGFNNPGALRDPAAAARAAANMEYLATSLPQDPRFTFLGPEVTQLASARAELRGALGIASDADPQLVVDGLYGASRALRARDGAGAAQALSPAAFPQPAATVQRLAALPPLPLTAAAASATERSLQRQQIDRQQSRQSPAR</sequence>
<protein>
    <submittedName>
        <fullName evidence="3">Uncharacterized protein</fullName>
    </submittedName>
</protein>
<keyword evidence="4" id="KW-1185">Reference proteome</keyword>
<dbReference type="AlphaFoldDB" id="A0A437MCX3"/>
<name>A0A437MCX3_9PROT</name>
<reference evidence="3 4" key="1">
    <citation type="submission" date="2019-01" db="EMBL/GenBank/DDBJ databases">
        <authorList>
            <person name="Chen W.-M."/>
        </authorList>
    </citation>
    <scope>NUCLEOTIDE SEQUENCE [LARGE SCALE GENOMIC DNA]</scope>
    <source>
        <strain evidence="3 4">CCP-6</strain>
    </source>
</reference>
<gene>
    <name evidence="3" type="ORF">EOD42_14930</name>
</gene>
<evidence type="ECO:0000256" key="2">
    <source>
        <dbReference type="SAM" id="SignalP"/>
    </source>
</evidence>
<dbReference type="Proteomes" id="UP000282957">
    <property type="component" value="Unassembled WGS sequence"/>
</dbReference>
<feature type="signal peptide" evidence="2">
    <location>
        <begin position="1"/>
        <end position="17"/>
    </location>
</feature>
<organism evidence="3 4">
    <name type="scientific">Rhodovarius crocodyli</name>
    <dbReference type="NCBI Taxonomy" id="1979269"/>
    <lineage>
        <taxon>Bacteria</taxon>
        <taxon>Pseudomonadati</taxon>
        <taxon>Pseudomonadota</taxon>
        <taxon>Alphaproteobacteria</taxon>
        <taxon>Acetobacterales</taxon>
        <taxon>Roseomonadaceae</taxon>
        <taxon>Rhodovarius</taxon>
    </lineage>
</organism>
<accession>A0A437MCX3</accession>
<feature type="region of interest" description="Disordered" evidence="1">
    <location>
        <begin position="165"/>
        <end position="189"/>
    </location>
</feature>
<dbReference type="RefSeq" id="WP_127788363.1">
    <property type="nucleotide sequence ID" value="NZ_SACL01000005.1"/>
</dbReference>
<feature type="chain" id="PRO_5019259864" evidence="2">
    <location>
        <begin position="18"/>
        <end position="189"/>
    </location>
</feature>
<dbReference type="OrthoDB" id="7271844at2"/>
<evidence type="ECO:0000313" key="4">
    <source>
        <dbReference type="Proteomes" id="UP000282957"/>
    </source>
</evidence>
<keyword evidence="2" id="KW-0732">Signal</keyword>
<evidence type="ECO:0000256" key="1">
    <source>
        <dbReference type="SAM" id="MobiDB-lite"/>
    </source>
</evidence>
<comment type="caution">
    <text evidence="3">The sequence shown here is derived from an EMBL/GenBank/DDBJ whole genome shotgun (WGS) entry which is preliminary data.</text>
</comment>
<evidence type="ECO:0000313" key="3">
    <source>
        <dbReference type="EMBL" id="RVT95504.1"/>
    </source>
</evidence>